<dbReference type="PANTHER" id="PTHR47314">
    <property type="entry name" value="MALTOSE/MALTODEXTRIN TRANSPORT SYSTEM PERMEASE PROTEIN MALF"/>
    <property type="match status" value="1"/>
</dbReference>
<organism evidence="10">
    <name type="scientific">freshwater metagenome</name>
    <dbReference type="NCBI Taxonomy" id="449393"/>
    <lineage>
        <taxon>unclassified sequences</taxon>
        <taxon>metagenomes</taxon>
        <taxon>ecological metagenomes</taxon>
    </lineage>
</organism>
<dbReference type="EMBL" id="CAFBMY010000093">
    <property type="protein sequence ID" value="CAB4927278.1"/>
    <property type="molecule type" value="Genomic_DNA"/>
</dbReference>
<dbReference type="InterPro" id="IPR035277">
    <property type="entry name" value="MalF_N"/>
</dbReference>
<dbReference type="GO" id="GO:0015423">
    <property type="term" value="F:ABC-type maltose transporter activity"/>
    <property type="evidence" value="ECO:0007669"/>
    <property type="project" value="TreeGrafter"/>
</dbReference>
<evidence type="ECO:0000256" key="7">
    <source>
        <dbReference type="ARBA" id="ARBA00023136"/>
    </source>
</evidence>
<dbReference type="CDD" id="cd06261">
    <property type="entry name" value="TM_PBP2"/>
    <property type="match status" value="1"/>
</dbReference>
<sequence>MSGFVRGNFAFMGKVALLAIVTAILALLTEHAFVQKEYAIGSFLLFAILALNFTYLTKFSIPLKFFVPGILFFIAFVIAPIIFTLSMSTYHYQTGNILGKGEATQQVVTLGAEPDANGTTFDINVGETPSGDFAILVSDIANNKFFISTKDARTEVPASSVTLDENGVATAAPGFTLISAETLSKSDDYSRIHYKYQDKFYIGIEGQNVGAVFQQSLTYDKAAGVIKNVVTGDTYKDNGRGNWAKVGAPDEMLTPGWRAPIWFENYTKLVSDEKVRTPLIKVFIWTVVFAGMSVLTTFALGLLLAMALNRKIRGRRIYRSILILPYAMPSVMSILIWAGMFDTEFGAINNLLHTHIAWFTDANFARGAVLLVNLWLGFPYFYLICSGSLQAIPTELQEAAAIDGANPRQIFRKITLPLLLQILSPLLIASFAFNFNNFNLIYLLTGGGPRETLDGQIAGATDILISYTYQIAFGNNTQDFGLASAISVLIFVLVASISLYGLKKSKVMETFG</sequence>
<dbReference type="EMBL" id="CAEZZR010000159">
    <property type="protein sequence ID" value="CAB4783723.1"/>
    <property type="molecule type" value="Genomic_DNA"/>
</dbReference>
<evidence type="ECO:0000256" key="3">
    <source>
        <dbReference type="ARBA" id="ARBA00022475"/>
    </source>
</evidence>
<accession>A0A6J6KUK7</accession>
<dbReference type="GO" id="GO:1990060">
    <property type="term" value="C:maltose transport complex"/>
    <property type="evidence" value="ECO:0007669"/>
    <property type="project" value="TreeGrafter"/>
</dbReference>
<dbReference type="Pfam" id="PF00528">
    <property type="entry name" value="BPD_transp_1"/>
    <property type="match status" value="1"/>
</dbReference>
<dbReference type="SUPFAM" id="SSF160964">
    <property type="entry name" value="MalF N-terminal region-like"/>
    <property type="match status" value="1"/>
</dbReference>
<dbReference type="InterPro" id="IPR000515">
    <property type="entry name" value="MetI-like"/>
</dbReference>
<evidence type="ECO:0000256" key="1">
    <source>
        <dbReference type="ARBA" id="ARBA00004651"/>
    </source>
</evidence>
<dbReference type="PANTHER" id="PTHR47314:SF1">
    <property type="entry name" value="MALTOSE_MALTODEXTRIN TRANSPORT SYSTEM PERMEASE PROTEIN MALF"/>
    <property type="match status" value="1"/>
</dbReference>
<feature type="transmembrane region" description="Helical" evidence="8">
    <location>
        <begin position="364"/>
        <end position="383"/>
    </location>
</feature>
<feature type="transmembrane region" description="Helical" evidence="8">
    <location>
        <begin position="38"/>
        <end position="56"/>
    </location>
</feature>
<evidence type="ECO:0000256" key="4">
    <source>
        <dbReference type="ARBA" id="ARBA00022597"/>
    </source>
</evidence>
<reference evidence="10" key="1">
    <citation type="submission" date="2020-05" db="EMBL/GenBank/DDBJ databases">
        <authorList>
            <person name="Chiriac C."/>
            <person name="Salcher M."/>
            <person name="Ghai R."/>
            <person name="Kavagutti S V."/>
        </authorList>
    </citation>
    <scope>NUCLEOTIDE SEQUENCE</scope>
</reference>
<evidence type="ECO:0000256" key="8">
    <source>
        <dbReference type="SAM" id="Phobius"/>
    </source>
</evidence>
<protein>
    <submittedName>
        <fullName evidence="10">Unannotated protein</fullName>
    </submittedName>
</protein>
<dbReference type="EMBL" id="CAEZWO010000017">
    <property type="protein sequence ID" value="CAB4653291.1"/>
    <property type="molecule type" value="Genomic_DNA"/>
</dbReference>
<feature type="transmembrane region" description="Helical" evidence="8">
    <location>
        <begin position="63"/>
        <end position="83"/>
    </location>
</feature>
<gene>
    <name evidence="10" type="ORF">UFOPK2254_00286</name>
    <name evidence="11" type="ORF">UFOPK2907_01332</name>
    <name evidence="12" type="ORF">UFOPK3197_00974</name>
    <name evidence="13" type="ORF">UFOPK3707_00667</name>
    <name evidence="14" type="ORF">UFOPK4401_00504</name>
</gene>
<evidence type="ECO:0000313" key="10">
    <source>
        <dbReference type="EMBL" id="CAB4653291.1"/>
    </source>
</evidence>
<keyword evidence="7 8" id="KW-0472">Membrane</keyword>
<evidence type="ECO:0000256" key="2">
    <source>
        <dbReference type="ARBA" id="ARBA00022448"/>
    </source>
</evidence>
<dbReference type="EMBL" id="CAFBRB010000038">
    <property type="protein sequence ID" value="CAB5073778.1"/>
    <property type="molecule type" value="Genomic_DNA"/>
</dbReference>
<comment type="subcellular location">
    <subcellularLocation>
        <location evidence="1">Cell membrane</location>
        <topology evidence="1">Multi-pass membrane protein</topology>
    </subcellularLocation>
</comment>
<dbReference type="Gene3D" id="1.10.3720.10">
    <property type="entry name" value="MetI-like"/>
    <property type="match status" value="1"/>
</dbReference>
<proteinExistence type="predicted"/>
<feature type="domain" description="ABC transmembrane type-1" evidence="9">
    <location>
        <begin position="283"/>
        <end position="501"/>
    </location>
</feature>
<dbReference type="EMBL" id="CAFABI010000118">
    <property type="protein sequence ID" value="CAB4831757.1"/>
    <property type="molecule type" value="Genomic_DNA"/>
</dbReference>
<dbReference type="Gene3D" id="1.20.58.370">
    <property type="entry name" value="MalF N-terminal region-like"/>
    <property type="match status" value="1"/>
</dbReference>
<evidence type="ECO:0000259" key="9">
    <source>
        <dbReference type="PROSITE" id="PS50928"/>
    </source>
</evidence>
<feature type="transmembrane region" description="Helical" evidence="8">
    <location>
        <begin position="282"/>
        <end position="308"/>
    </location>
</feature>
<evidence type="ECO:0000313" key="12">
    <source>
        <dbReference type="EMBL" id="CAB4831757.1"/>
    </source>
</evidence>
<keyword evidence="3" id="KW-1003">Cell membrane</keyword>
<feature type="transmembrane region" description="Helical" evidence="8">
    <location>
        <begin position="480"/>
        <end position="502"/>
    </location>
</feature>
<keyword evidence="4" id="KW-0762">Sugar transport</keyword>
<keyword evidence="2" id="KW-0813">Transport</keyword>
<feature type="transmembrane region" description="Helical" evidence="8">
    <location>
        <begin position="12"/>
        <end position="32"/>
    </location>
</feature>
<feature type="transmembrane region" description="Helical" evidence="8">
    <location>
        <begin position="320"/>
        <end position="340"/>
    </location>
</feature>
<dbReference type="PROSITE" id="PS50928">
    <property type="entry name" value="ABC_TM1"/>
    <property type="match status" value="1"/>
</dbReference>
<evidence type="ECO:0000256" key="5">
    <source>
        <dbReference type="ARBA" id="ARBA00022692"/>
    </source>
</evidence>
<evidence type="ECO:0000256" key="6">
    <source>
        <dbReference type="ARBA" id="ARBA00022989"/>
    </source>
</evidence>
<evidence type="ECO:0000313" key="11">
    <source>
        <dbReference type="EMBL" id="CAB4783723.1"/>
    </source>
</evidence>
<evidence type="ECO:0000313" key="13">
    <source>
        <dbReference type="EMBL" id="CAB4927278.1"/>
    </source>
</evidence>
<dbReference type="InterPro" id="IPR035906">
    <property type="entry name" value="MetI-like_sf"/>
</dbReference>
<keyword evidence="6 8" id="KW-1133">Transmembrane helix</keyword>
<dbReference type="GO" id="GO:0042956">
    <property type="term" value="P:maltodextrin transmembrane transport"/>
    <property type="evidence" value="ECO:0007669"/>
    <property type="project" value="TreeGrafter"/>
</dbReference>
<keyword evidence="5 8" id="KW-0812">Transmembrane</keyword>
<feature type="transmembrane region" description="Helical" evidence="8">
    <location>
        <begin position="416"/>
        <end position="435"/>
    </location>
</feature>
<dbReference type="SUPFAM" id="SSF161098">
    <property type="entry name" value="MetI-like"/>
    <property type="match status" value="1"/>
</dbReference>
<name>A0A6J6KUK7_9ZZZZ</name>
<evidence type="ECO:0000313" key="14">
    <source>
        <dbReference type="EMBL" id="CAB5073778.1"/>
    </source>
</evidence>
<dbReference type="AlphaFoldDB" id="A0A6J6KUK7"/>